<feature type="region of interest" description="Disordered" evidence="14">
    <location>
        <begin position="2010"/>
        <end position="2030"/>
    </location>
</feature>
<feature type="compositionally biased region" description="Acidic residues" evidence="14">
    <location>
        <begin position="778"/>
        <end position="787"/>
    </location>
</feature>
<evidence type="ECO:0000256" key="8">
    <source>
        <dbReference type="ARBA" id="ARBA00023157"/>
    </source>
</evidence>
<dbReference type="InterPro" id="IPR029070">
    <property type="entry name" value="Chitinase_insertion_sf"/>
</dbReference>
<dbReference type="PANTHER" id="PTHR11177">
    <property type="entry name" value="CHITINASE"/>
    <property type="match status" value="1"/>
</dbReference>
<feature type="region of interest" description="Disordered" evidence="14">
    <location>
        <begin position="625"/>
        <end position="650"/>
    </location>
</feature>
<feature type="region of interest" description="Disordered" evidence="14">
    <location>
        <begin position="2178"/>
        <end position="2246"/>
    </location>
</feature>
<feature type="compositionally biased region" description="Basic residues" evidence="14">
    <location>
        <begin position="414"/>
        <end position="426"/>
    </location>
</feature>
<feature type="domain" description="GH18" evidence="16">
    <location>
        <begin position="24"/>
        <end position="400"/>
    </location>
</feature>
<feature type="compositionally biased region" description="Acidic residues" evidence="14">
    <location>
        <begin position="625"/>
        <end position="641"/>
    </location>
</feature>
<feature type="compositionally biased region" description="Low complexity" evidence="14">
    <location>
        <begin position="2191"/>
        <end position="2205"/>
    </location>
</feature>
<evidence type="ECO:0000256" key="13">
    <source>
        <dbReference type="SAM" id="Coils"/>
    </source>
</evidence>
<feature type="domain" description="Chitin-binding type-2" evidence="15">
    <location>
        <begin position="510"/>
        <end position="570"/>
    </location>
</feature>
<feature type="compositionally biased region" description="Polar residues" evidence="14">
    <location>
        <begin position="427"/>
        <end position="444"/>
    </location>
</feature>
<dbReference type="FunFam" id="3.20.20.80:FF:000007">
    <property type="entry name" value="Acidic mammalian chitinase"/>
    <property type="match status" value="1"/>
</dbReference>
<name>A0AAW1JXB2_POPJA</name>
<keyword evidence="18" id="KW-1185">Reference proteome</keyword>
<dbReference type="InterPro" id="IPR001223">
    <property type="entry name" value="Glyco_hydro18_cat"/>
</dbReference>
<dbReference type="InterPro" id="IPR002557">
    <property type="entry name" value="Chitin-bd_dom"/>
</dbReference>
<feature type="region of interest" description="Disordered" evidence="14">
    <location>
        <begin position="1686"/>
        <end position="1741"/>
    </location>
</feature>
<dbReference type="InterPro" id="IPR017853">
    <property type="entry name" value="GH"/>
</dbReference>
<feature type="compositionally biased region" description="Low complexity" evidence="14">
    <location>
        <begin position="473"/>
        <end position="485"/>
    </location>
</feature>
<keyword evidence="9" id="KW-0119">Carbohydrate metabolism</keyword>
<keyword evidence="10 12" id="KW-0326">Glycosidase</keyword>
<dbReference type="Pfam" id="PF01607">
    <property type="entry name" value="CBM_14"/>
    <property type="match status" value="1"/>
</dbReference>
<evidence type="ECO:0000256" key="2">
    <source>
        <dbReference type="ARBA" id="ARBA00009121"/>
    </source>
</evidence>
<dbReference type="EC" id="3.2.1.14" evidence="3"/>
<evidence type="ECO:0000259" key="16">
    <source>
        <dbReference type="PROSITE" id="PS51910"/>
    </source>
</evidence>
<feature type="region of interest" description="Disordered" evidence="14">
    <location>
        <begin position="994"/>
        <end position="1017"/>
    </location>
</feature>
<evidence type="ECO:0000313" key="18">
    <source>
        <dbReference type="Proteomes" id="UP001458880"/>
    </source>
</evidence>
<gene>
    <name evidence="17" type="ORF">QE152_g26785</name>
</gene>
<dbReference type="InterPro" id="IPR050314">
    <property type="entry name" value="Glycosyl_Hydrlase_18"/>
</dbReference>
<evidence type="ECO:0000256" key="5">
    <source>
        <dbReference type="ARBA" id="ARBA00022729"/>
    </source>
</evidence>
<feature type="region of interest" description="Disordered" evidence="14">
    <location>
        <begin position="2567"/>
        <end position="2589"/>
    </location>
</feature>
<feature type="region of interest" description="Disordered" evidence="14">
    <location>
        <begin position="2688"/>
        <end position="2713"/>
    </location>
</feature>
<feature type="region of interest" description="Disordered" evidence="14">
    <location>
        <begin position="723"/>
        <end position="799"/>
    </location>
</feature>
<evidence type="ECO:0000256" key="7">
    <source>
        <dbReference type="ARBA" id="ARBA00023024"/>
    </source>
</evidence>
<feature type="region of interest" description="Disordered" evidence="14">
    <location>
        <begin position="1845"/>
        <end position="1865"/>
    </location>
</feature>
<dbReference type="Gene3D" id="3.20.20.80">
    <property type="entry name" value="Glycosidases"/>
    <property type="match status" value="1"/>
</dbReference>
<dbReference type="Gene3D" id="2.170.140.10">
    <property type="entry name" value="Chitin binding domain"/>
    <property type="match status" value="1"/>
</dbReference>
<feature type="compositionally biased region" description="Polar residues" evidence="14">
    <location>
        <begin position="1196"/>
        <end position="1209"/>
    </location>
</feature>
<feature type="compositionally biased region" description="Acidic residues" evidence="14">
    <location>
        <begin position="2305"/>
        <end position="2323"/>
    </location>
</feature>
<feature type="compositionally biased region" description="Polar residues" evidence="14">
    <location>
        <begin position="1162"/>
        <end position="1175"/>
    </location>
</feature>
<comment type="similarity">
    <text evidence="2">Belongs to the glycosyl hydrolase 18 family. Chitinase class II subfamily.</text>
</comment>
<keyword evidence="7" id="KW-0146">Chitin degradation</keyword>
<sequence length="2863" mass="321560">MYLLFYLSFFCNSLKLFFTDTKEVRIVCYYTNWSVYRPGDAKFNPQNINPYLCTHLVYAFGGFTKENTLKPFDKYQDVEKGGYAKFVGLKTYNKNLKTLLAIGGWNEGSTRFSPMVASADRRKELIKNTIKFLRQNHFDGLDLDWEYPSFRDGGKARDRDNYAQLVQELREEFERESEKTGRPRLLLTMAVPAGIEYINKGYDVPKLTKYLDWMNILSYDYHSAYEPAINHHSPLYPIEEESEYSYDIDLNIDYTIKHYIQSGADKSKLVLGIPTYGRSYTLYNPDANEIGSPADGPGEMGEATRENGYLAYYEICENLKSDEWQVENPYPGIMGPYAFKDNQWVSYDDEEIARKKSEYVAEHGLGGIMFWSIDNDDFRGKCGDRPYPIIEAAKEALLKAYGLSDSNLLEATKKPIKSRTRARTRGTTKPISTTEAVISANSGGRQSPKRKPSRISSKSQASSTSRRRRPSITKKTQSTTTENTNVGSSLLVTPSYTTPAPPSTPDSGGEFKCEDEGFFPHPRDCKKYFWCLSGPSDLGIIAHQFTCPAGLYFNKAAASCDYTQNVLCNKKISKSLTTSSTAAPSSTTTSTTIATSVFTTRRPLPKITAATSRTTYIARSTTAEPEYEEEYEYYDDDNDEESPAKDTEEDPRVIKELIELIRKAGGLEELEKQLKLQDDGTPVTNSDATTQTSLSKSLFQRVLGRTTLRDNLSKTTPKYNFVNRNSRGPQNDGISWKNKEGVKPSKSRPQYTSIIRTRPSTAATVEDVNTTELHEENNSDDTELEVNDEVKTTEHSRSFYKKPQPEYVTIRRQRVSTTTVETVEDSEVEGRSFSRKQLGEDNSFTDNTEENDKLVRDTLRSSTTPTPYVTIKRSRGTTTTTEPTESVDQYKNTAVEEVILNSTAGPEYITINRRRPSSDTDTTTSKYVDIRTRGTTSATTTMVPESGDTEVPVTTIRYRSSTTIKDLTTTTPTLDNNNTFDNYTVNGINAQVDVSEEENSVETSNNEEEGENLKSESGNINIDTVNHIKDLTKTQNGDDQITTTVSTLTELTTNVPNYKRGQSQPGSRPYFNLRRTTAVPFTTSTLTTTLKENKVSLPTTPRTSSFRKSAYGSRDLLLNRNKVKIDNKSGNKENSVIDFEIKTQYDDNENQLINRKRFRNSVSSDKATENSFEGESDTKGTSDNTDYKTRLRSRGQSRFTLQTVGTTASPRPRIRIAPGESDDDYEDSTEYIRKYRPDISYEIADLSSLTAVDLKDTSGGRRNGFGRRRLPTTQSVPTTLLATTTTTSTKPDASSKTGARTIPLARKFLENTSFGKGRRLRPGTTAASVTNENTTNSESQIAIKRFRLKRPFNRNEVQNNVTTHILNDTVTETSPVRYSPKIPIYRKLTISTERNESNTNKSEAGASQNISSGRKSVVTRRRKILKRPRTSTQRSVTESITFPTTEKPTSTLAIVTENTTSQIYNTTDTSPGDEYLNINIITKTDLLNWNESQSTPEIFGITTPFLSTNNYADDVSTTDRNEDDQNSINVSDRINATNETLKDDTDSKSIEDDDEEEGENIKLSESIVRESSQLGDFQNGNVIRGFGKSGNVKSYKSDLNNEKVDIIRFSKRPVTEPNIIIRTRKIIRKLNSTEAPTVSDDGNKKRRKIIRRLRPTTSPLNQIENNQDKIQANANINSEYLSKRRVSFNRQSPSTTETVNNDHSSQDLNDDVNSSTSKSLFSKRRYGSFNRKRPSEQPKSKIAGLNTEKTAINKSIYNRARSTTATTALTPTTVSTTTDLPTISEETTDIYSFNRNETTEPISSSETFITDEVTTSSIHNVDVSEEANYRSTSFEITESTTEFLSTDSSESLFGTEDSKTNENYNQDSKEIQTNSIKEDKFTTDLIKSTTQFPYSTIEEGSSTMAPTLNDSLLSTTESEITMLTDITEDDNIDVLSVIDSTIIIPSTTSTAKPTTSSTESALSKLLKRRRFGFSSTTKSHDQDVEFDEKDRISSLSSKFRLRVNAKLTTEKPTTNKYNSSSTPDVNSHSKLNYSTSISEKPVSTTVNSIEPTDSQVVNTVPEEVNFPTVTSTNNESEMTSDLGTQTDIPETTFLPEEFVSSSFIENYTMYDITHEQSTETLNSQIDDSTESTIEYVAKNPGSSVESMVVNSTDETTTNDFKEIFTSDFDAITKTFSTDTTQESTENDTDSTTDVTNLSTSTTSTSRKPNRLFRPINSRPKYTVRYKPSESTSIAPSTSDSSSKSYSRYKFRSRNRNKFTFSSTTEKYDENEELGYGPVKEFKSVLRVNSNIQEKNEYYDFKNIEGEEDEEEYEDPEPNDEGDNKDDLSSAYIKSSIYDRPYPYKPLNPILQRPSTFTKPEDDEKPYDVLLPDEEENVEDNIHSALHDDNNEGHNQNKPVGSIYGVISPVTRVSNAPIDLLTQKSTTKSYKGFRTSTPSPVAQNLSDINIAAINERNRNLFNKTRKVNSPLAAIETSNQSKKANTVHNIPYIQPNPYESDRSSTYNTPYNQSNLYSSTESSSTLSVPLTQDTLLPTDNTLAVDNEASNSSDTENTLDSVETGTEAYVSPLAVTDNQTNEETTESKSTPITEKSSTLLHIFAETEASIAETTIKDNYTNIPIASNRTKVEKLIEINRVIEVYSKEEFKNRTGVVGSKTFKLKTEPIIDKIGSVSRITEIKVVEDKNATVNNTNTNTTTPNQDSLSTNNREDKKYESQNKNDYNFNIPVVTSSDISQINQIHIDSGSTVNKITPKPFDKLETSTIPLEGLFQTESSLKYHHNIKSDNEILQGEHSRFVNVRILEQDIADPSAKWNPDAKYIPIKILRNEEEITMKADVVEVTPENKHQTIKIAPIKVSLETNIEHH</sequence>
<feature type="region of interest" description="Disordered" evidence="14">
    <location>
        <begin position="2483"/>
        <end position="2522"/>
    </location>
</feature>
<keyword evidence="4" id="KW-0147">Chitin-binding</keyword>
<dbReference type="PROSITE" id="PS01095">
    <property type="entry name" value="GH18_1"/>
    <property type="match status" value="1"/>
</dbReference>
<feature type="compositionally biased region" description="Basic and acidic residues" evidence="14">
    <location>
        <begin position="1176"/>
        <end position="1189"/>
    </location>
</feature>
<dbReference type="SUPFAM" id="SSF51445">
    <property type="entry name" value="(Trans)glycosidases"/>
    <property type="match status" value="1"/>
</dbReference>
<feature type="region of interest" description="Disordered" evidence="14">
    <location>
        <begin position="1541"/>
        <end position="1560"/>
    </location>
</feature>
<feature type="compositionally biased region" description="Polar residues" evidence="14">
    <location>
        <begin position="723"/>
        <end position="733"/>
    </location>
</feature>
<dbReference type="PANTHER" id="PTHR11177:SF399">
    <property type="entry name" value="CHITINASE 6, ISOFORM C"/>
    <property type="match status" value="1"/>
</dbReference>
<dbReference type="GO" id="GO:0006032">
    <property type="term" value="P:chitin catabolic process"/>
    <property type="evidence" value="ECO:0007669"/>
    <property type="project" value="UniProtKB-KW"/>
</dbReference>
<comment type="catalytic activity">
    <reaction evidence="1">
        <text>Random endo-hydrolysis of N-acetyl-beta-D-glucosaminide (1-&gt;4)-beta-linkages in chitin and chitodextrins.</text>
        <dbReference type="EC" id="3.2.1.14"/>
    </reaction>
</comment>
<feature type="compositionally biased region" description="Polar residues" evidence="14">
    <location>
        <begin position="747"/>
        <end position="771"/>
    </location>
</feature>
<feature type="region of interest" description="Disordered" evidence="14">
    <location>
        <begin position="1315"/>
        <end position="1337"/>
    </location>
</feature>
<dbReference type="SMART" id="SM00494">
    <property type="entry name" value="ChtBD2"/>
    <property type="match status" value="1"/>
</dbReference>
<evidence type="ECO:0000256" key="10">
    <source>
        <dbReference type="ARBA" id="ARBA00023295"/>
    </source>
</evidence>
<feature type="compositionally biased region" description="Low complexity" evidence="14">
    <location>
        <begin position="2688"/>
        <end position="2698"/>
    </location>
</feature>
<evidence type="ECO:0000256" key="6">
    <source>
        <dbReference type="ARBA" id="ARBA00022801"/>
    </source>
</evidence>
<keyword evidence="13" id="KW-0175">Coiled coil</keyword>
<accession>A0AAW1JXB2</accession>
<dbReference type="PROSITE" id="PS51910">
    <property type="entry name" value="GH18_2"/>
    <property type="match status" value="1"/>
</dbReference>
<dbReference type="InterPro" id="IPR036508">
    <property type="entry name" value="Chitin-bd_dom_sf"/>
</dbReference>
<keyword evidence="5" id="KW-0732">Signal</keyword>
<feature type="region of interest" description="Disordered" evidence="14">
    <location>
        <begin position="2067"/>
        <end position="2087"/>
    </location>
</feature>
<evidence type="ECO:0000256" key="14">
    <source>
        <dbReference type="SAM" id="MobiDB-lite"/>
    </source>
</evidence>
<keyword evidence="11" id="KW-0624">Polysaccharide degradation</keyword>
<feature type="compositionally biased region" description="Basic and acidic residues" evidence="14">
    <location>
        <begin position="788"/>
        <end position="797"/>
    </location>
</feature>
<dbReference type="SMART" id="SM00636">
    <property type="entry name" value="Glyco_18"/>
    <property type="match status" value="1"/>
</dbReference>
<dbReference type="Gene3D" id="3.10.50.10">
    <property type="match status" value="1"/>
</dbReference>
<dbReference type="Pfam" id="PF00704">
    <property type="entry name" value="Glyco_hydro_18"/>
    <property type="match status" value="1"/>
</dbReference>
<proteinExistence type="inferred from homology"/>
<dbReference type="GO" id="GO:0008061">
    <property type="term" value="F:chitin binding"/>
    <property type="evidence" value="ECO:0007669"/>
    <property type="project" value="UniProtKB-KW"/>
</dbReference>
<dbReference type="PROSITE" id="PS50940">
    <property type="entry name" value="CHIT_BIND_II"/>
    <property type="match status" value="1"/>
</dbReference>
<dbReference type="GO" id="GO:0008843">
    <property type="term" value="F:endochitinase activity"/>
    <property type="evidence" value="ECO:0007669"/>
    <property type="project" value="UniProtKB-EC"/>
</dbReference>
<dbReference type="FunFam" id="2.170.140.10:FF:000005">
    <property type="entry name" value="Acidic mammalian chitinase"/>
    <property type="match status" value="1"/>
</dbReference>
<dbReference type="SUPFAM" id="SSF54556">
    <property type="entry name" value="Chitinase insertion domain"/>
    <property type="match status" value="1"/>
</dbReference>
<feature type="compositionally biased region" description="Low complexity" evidence="14">
    <location>
        <begin position="454"/>
        <end position="464"/>
    </location>
</feature>
<dbReference type="InterPro" id="IPR011583">
    <property type="entry name" value="Chitinase_II/V-like_cat"/>
</dbReference>
<evidence type="ECO:0000256" key="1">
    <source>
        <dbReference type="ARBA" id="ARBA00000822"/>
    </source>
</evidence>
<feature type="compositionally biased region" description="Polar residues" evidence="14">
    <location>
        <begin position="2501"/>
        <end position="2510"/>
    </location>
</feature>
<dbReference type="SUPFAM" id="SSF57625">
    <property type="entry name" value="Invertebrate chitin-binding proteins"/>
    <property type="match status" value="1"/>
</dbReference>
<evidence type="ECO:0000256" key="3">
    <source>
        <dbReference type="ARBA" id="ARBA00012729"/>
    </source>
</evidence>
<dbReference type="FunFam" id="3.10.50.10:FF:000004">
    <property type="entry name" value="Chitinase 5"/>
    <property type="match status" value="1"/>
</dbReference>
<feature type="compositionally biased region" description="Basic and acidic residues" evidence="14">
    <location>
        <begin position="1541"/>
        <end position="1550"/>
    </location>
</feature>
<comment type="caution">
    <text evidence="17">The sequence shown here is derived from an EMBL/GenBank/DDBJ whole genome shotgun (WGS) entry which is preliminary data.</text>
</comment>
<protein>
    <recommendedName>
        <fullName evidence="3">chitinase</fullName>
        <ecNumber evidence="3">3.2.1.14</ecNumber>
    </recommendedName>
</protein>
<dbReference type="InterPro" id="IPR001579">
    <property type="entry name" value="Glyco_hydro_18_chit_AS"/>
</dbReference>
<reference evidence="17 18" key="1">
    <citation type="journal article" date="2024" name="BMC Genomics">
        <title>De novo assembly and annotation of Popillia japonica's genome with initial clues to its potential as an invasive pest.</title>
        <authorList>
            <person name="Cucini C."/>
            <person name="Boschi S."/>
            <person name="Funari R."/>
            <person name="Cardaioli E."/>
            <person name="Iannotti N."/>
            <person name="Marturano G."/>
            <person name="Paoli F."/>
            <person name="Bruttini M."/>
            <person name="Carapelli A."/>
            <person name="Frati F."/>
            <person name="Nardi F."/>
        </authorList>
    </citation>
    <scope>NUCLEOTIDE SEQUENCE [LARGE SCALE GENOMIC DNA]</scope>
    <source>
        <strain evidence="17">DMR45628</strain>
    </source>
</reference>
<feature type="compositionally biased region" description="Low complexity" evidence="14">
    <location>
        <begin position="2511"/>
        <end position="2522"/>
    </location>
</feature>
<feature type="region of interest" description="Disordered" evidence="14">
    <location>
        <begin position="2298"/>
        <end position="2327"/>
    </location>
</feature>
<feature type="compositionally biased region" description="Polar residues" evidence="14">
    <location>
        <begin position="1688"/>
        <end position="1720"/>
    </location>
</feature>
<evidence type="ECO:0000256" key="11">
    <source>
        <dbReference type="ARBA" id="ARBA00023326"/>
    </source>
</evidence>
<feature type="region of interest" description="Disordered" evidence="14">
    <location>
        <begin position="859"/>
        <end position="886"/>
    </location>
</feature>
<dbReference type="CDD" id="cd02872">
    <property type="entry name" value="GH18_chitolectin_chitotriosidase"/>
    <property type="match status" value="1"/>
</dbReference>
<evidence type="ECO:0000256" key="9">
    <source>
        <dbReference type="ARBA" id="ARBA00023277"/>
    </source>
</evidence>
<dbReference type="GO" id="GO:0005576">
    <property type="term" value="C:extracellular region"/>
    <property type="evidence" value="ECO:0007669"/>
    <property type="project" value="InterPro"/>
</dbReference>
<feature type="region of interest" description="Disordered" evidence="14">
    <location>
        <begin position="2342"/>
        <end position="2363"/>
    </location>
</feature>
<feature type="region of interest" description="Disordered" evidence="14">
    <location>
        <begin position="1162"/>
        <end position="1227"/>
    </location>
</feature>
<feature type="compositionally biased region" description="Polar residues" evidence="14">
    <location>
        <begin position="2572"/>
        <end position="2589"/>
    </location>
</feature>
<evidence type="ECO:0000259" key="15">
    <source>
        <dbReference type="PROSITE" id="PS50940"/>
    </source>
</evidence>
<feature type="region of interest" description="Disordered" evidence="14">
    <location>
        <begin position="1393"/>
        <end position="1418"/>
    </location>
</feature>
<feature type="compositionally biased region" description="Polar residues" evidence="14">
    <location>
        <begin position="1325"/>
        <end position="1337"/>
    </location>
</feature>
<keyword evidence="6 12" id="KW-0378">Hydrolase</keyword>
<feature type="region of interest" description="Disordered" evidence="14">
    <location>
        <begin position="414"/>
        <end position="511"/>
    </location>
</feature>
<feature type="compositionally biased region" description="Polar residues" evidence="14">
    <location>
        <begin position="1393"/>
        <end position="1414"/>
    </location>
</feature>
<feature type="compositionally biased region" description="Acidic residues" evidence="14">
    <location>
        <begin position="994"/>
        <end position="1010"/>
    </location>
</feature>
<keyword evidence="8" id="KW-1015">Disulfide bond</keyword>
<evidence type="ECO:0000256" key="4">
    <source>
        <dbReference type="ARBA" id="ARBA00022669"/>
    </source>
</evidence>
<evidence type="ECO:0000256" key="12">
    <source>
        <dbReference type="RuleBase" id="RU000489"/>
    </source>
</evidence>
<feature type="compositionally biased region" description="Basic residues" evidence="14">
    <location>
        <begin position="1721"/>
        <end position="1732"/>
    </location>
</feature>
<feature type="compositionally biased region" description="Low complexity" evidence="14">
    <location>
        <begin position="2228"/>
        <end position="2245"/>
    </location>
</feature>
<dbReference type="Proteomes" id="UP001458880">
    <property type="component" value="Unassembled WGS sequence"/>
</dbReference>
<evidence type="ECO:0000313" key="17">
    <source>
        <dbReference type="EMBL" id="KAK9709156.1"/>
    </source>
</evidence>
<dbReference type="EMBL" id="JASPKY010000316">
    <property type="protein sequence ID" value="KAK9709156.1"/>
    <property type="molecule type" value="Genomic_DNA"/>
</dbReference>
<dbReference type="GO" id="GO:0000272">
    <property type="term" value="P:polysaccharide catabolic process"/>
    <property type="evidence" value="ECO:0007669"/>
    <property type="project" value="UniProtKB-KW"/>
</dbReference>
<organism evidence="17 18">
    <name type="scientific">Popillia japonica</name>
    <name type="common">Japanese beetle</name>
    <dbReference type="NCBI Taxonomy" id="7064"/>
    <lineage>
        <taxon>Eukaryota</taxon>
        <taxon>Metazoa</taxon>
        <taxon>Ecdysozoa</taxon>
        <taxon>Arthropoda</taxon>
        <taxon>Hexapoda</taxon>
        <taxon>Insecta</taxon>
        <taxon>Pterygota</taxon>
        <taxon>Neoptera</taxon>
        <taxon>Endopterygota</taxon>
        <taxon>Coleoptera</taxon>
        <taxon>Polyphaga</taxon>
        <taxon>Scarabaeiformia</taxon>
        <taxon>Scarabaeidae</taxon>
        <taxon>Rutelinae</taxon>
        <taxon>Popillia</taxon>
    </lineage>
</organism>
<feature type="coiled-coil region" evidence="13">
    <location>
        <begin position="116"/>
        <end position="179"/>
    </location>
</feature>